<comment type="caution">
    <text evidence="6">The sequence shown here is derived from an EMBL/GenBank/DDBJ whole genome shotgun (WGS) entry which is preliminary data.</text>
</comment>
<dbReference type="GO" id="GO:0003700">
    <property type="term" value="F:DNA-binding transcription factor activity"/>
    <property type="evidence" value="ECO:0007669"/>
    <property type="project" value="InterPro"/>
</dbReference>
<protein>
    <recommendedName>
        <fullName evidence="5">HTH marR-type domain-containing protein</fullName>
    </recommendedName>
</protein>
<dbReference type="AlphaFoldDB" id="A0A3E0VNK6"/>
<evidence type="ECO:0000259" key="5">
    <source>
        <dbReference type="PROSITE" id="PS50995"/>
    </source>
</evidence>
<proteinExistence type="predicted"/>
<evidence type="ECO:0000256" key="4">
    <source>
        <dbReference type="SAM" id="MobiDB-lite"/>
    </source>
</evidence>
<keyword evidence="1" id="KW-0805">Transcription regulation</keyword>
<dbReference type="Gene3D" id="1.10.10.10">
    <property type="entry name" value="Winged helix-like DNA-binding domain superfamily/Winged helix DNA-binding domain"/>
    <property type="match status" value="1"/>
</dbReference>
<dbReference type="PANTHER" id="PTHR42756">
    <property type="entry name" value="TRANSCRIPTIONAL REGULATOR, MARR"/>
    <property type="match status" value="1"/>
</dbReference>
<dbReference type="SMART" id="SM00347">
    <property type="entry name" value="HTH_MARR"/>
    <property type="match status" value="1"/>
</dbReference>
<evidence type="ECO:0000256" key="1">
    <source>
        <dbReference type="ARBA" id="ARBA00023015"/>
    </source>
</evidence>
<dbReference type="EMBL" id="NBWZ01000001">
    <property type="protein sequence ID" value="RFA11028.1"/>
    <property type="molecule type" value="Genomic_DNA"/>
</dbReference>
<dbReference type="PROSITE" id="PS50995">
    <property type="entry name" value="HTH_MARR_2"/>
    <property type="match status" value="1"/>
</dbReference>
<evidence type="ECO:0000256" key="3">
    <source>
        <dbReference type="ARBA" id="ARBA00023163"/>
    </source>
</evidence>
<dbReference type="OrthoDB" id="162531at2"/>
<evidence type="ECO:0000313" key="7">
    <source>
        <dbReference type="Proteomes" id="UP000256486"/>
    </source>
</evidence>
<keyword evidence="2" id="KW-0238">DNA-binding</keyword>
<evidence type="ECO:0000256" key="2">
    <source>
        <dbReference type="ARBA" id="ARBA00023125"/>
    </source>
</evidence>
<dbReference type="Pfam" id="PF12802">
    <property type="entry name" value="MarR_2"/>
    <property type="match status" value="1"/>
</dbReference>
<accession>A0A3E0VNK6</accession>
<feature type="domain" description="HTH marR-type" evidence="5">
    <location>
        <begin position="1"/>
        <end position="128"/>
    </location>
</feature>
<dbReference type="PANTHER" id="PTHR42756:SF1">
    <property type="entry name" value="TRANSCRIPTIONAL REPRESSOR OF EMRAB OPERON"/>
    <property type="match status" value="1"/>
</dbReference>
<keyword evidence="7" id="KW-1185">Reference proteome</keyword>
<gene>
    <name evidence="6" type="ORF">B7R54_00870</name>
</gene>
<feature type="compositionally biased region" description="Basic and acidic residues" evidence="4">
    <location>
        <begin position="72"/>
        <end position="81"/>
    </location>
</feature>
<dbReference type="InterPro" id="IPR036388">
    <property type="entry name" value="WH-like_DNA-bd_sf"/>
</dbReference>
<organism evidence="6 7">
    <name type="scientific">Subtercola boreus</name>
    <dbReference type="NCBI Taxonomy" id="120213"/>
    <lineage>
        <taxon>Bacteria</taxon>
        <taxon>Bacillati</taxon>
        <taxon>Actinomycetota</taxon>
        <taxon>Actinomycetes</taxon>
        <taxon>Micrococcales</taxon>
        <taxon>Microbacteriaceae</taxon>
        <taxon>Subtercola</taxon>
    </lineage>
</organism>
<sequence>MYRAAEAAMRRRTGSAMGLGDNDLLALRFILDQRAAGHPVASKDITRYLGISSASTTVLIRRLESGGFIERRENSADRRSSEIVPTQAAEGDTGPLLAVAQNHMAAATQTLTAEEARIVSRFLTTMRTTVDGIGAK</sequence>
<dbReference type="GO" id="GO:0003677">
    <property type="term" value="F:DNA binding"/>
    <property type="evidence" value="ECO:0007669"/>
    <property type="project" value="UniProtKB-KW"/>
</dbReference>
<evidence type="ECO:0000313" key="6">
    <source>
        <dbReference type="EMBL" id="RFA11028.1"/>
    </source>
</evidence>
<feature type="region of interest" description="Disordered" evidence="4">
    <location>
        <begin position="72"/>
        <end position="92"/>
    </location>
</feature>
<reference evidence="6 7" key="1">
    <citation type="submission" date="2017-04" db="EMBL/GenBank/DDBJ databases">
        <title>Comparative genome analysis of Subtercola boreus.</title>
        <authorList>
            <person name="Cho Y.-J."/>
            <person name="Cho A."/>
            <person name="Kim O.-S."/>
            <person name="Lee J.-I."/>
        </authorList>
    </citation>
    <scope>NUCLEOTIDE SEQUENCE [LARGE SCALE GENOMIC DNA]</scope>
    <source>
        <strain evidence="6 7">K300</strain>
    </source>
</reference>
<name>A0A3E0VNK6_9MICO</name>
<dbReference type="InterPro" id="IPR036390">
    <property type="entry name" value="WH_DNA-bd_sf"/>
</dbReference>
<dbReference type="SUPFAM" id="SSF46785">
    <property type="entry name" value="Winged helix' DNA-binding domain"/>
    <property type="match status" value="1"/>
</dbReference>
<keyword evidence="3" id="KW-0804">Transcription</keyword>
<dbReference type="Proteomes" id="UP000256486">
    <property type="component" value="Unassembled WGS sequence"/>
</dbReference>
<dbReference type="InterPro" id="IPR000835">
    <property type="entry name" value="HTH_MarR-typ"/>
</dbReference>